<dbReference type="Proteomes" id="UP001238088">
    <property type="component" value="Unassembled WGS sequence"/>
</dbReference>
<comment type="caution">
    <text evidence="1">The sequence shown here is derived from an EMBL/GenBank/DDBJ whole genome shotgun (WGS) entry which is preliminary data.</text>
</comment>
<dbReference type="Pfam" id="PF06199">
    <property type="entry name" value="Phage_tail_2"/>
    <property type="match status" value="1"/>
</dbReference>
<keyword evidence="2" id="KW-1185">Reference proteome</keyword>
<organism evidence="1 2">
    <name type="scientific">Cytobacillus purgationiresistens</name>
    <dbReference type="NCBI Taxonomy" id="863449"/>
    <lineage>
        <taxon>Bacteria</taxon>
        <taxon>Bacillati</taxon>
        <taxon>Bacillota</taxon>
        <taxon>Bacilli</taxon>
        <taxon>Bacillales</taxon>
        <taxon>Bacillaceae</taxon>
        <taxon>Cytobacillus</taxon>
    </lineage>
</organism>
<gene>
    <name evidence="1" type="ORF">J2S17_005928</name>
</gene>
<evidence type="ECO:0000313" key="2">
    <source>
        <dbReference type="Proteomes" id="UP001238088"/>
    </source>
</evidence>
<name>A0ABU0AT73_9BACI</name>
<proteinExistence type="predicted"/>
<dbReference type="EMBL" id="JAUSUB010000065">
    <property type="protein sequence ID" value="MDQ0273967.1"/>
    <property type="molecule type" value="Genomic_DNA"/>
</dbReference>
<evidence type="ECO:0000313" key="1">
    <source>
        <dbReference type="EMBL" id="MDQ0273967.1"/>
    </source>
</evidence>
<sequence>MSLAGRNTVVKVSSDGEQFTVVQDLKEVTMPMESDNQDISTFGSNHVKRLYGLRDTSYELNGLLNLNDINGQQKIRQSLVENTPLYIQFLPDGNNGFQQEVMVASYEVSASAEGVVELAIELEGTGEVTII</sequence>
<dbReference type="InterPro" id="IPR011855">
    <property type="entry name" value="Phgtail_TP901_1"/>
</dbReference>
<reference evidence="1 2" key="1">
    <citation type="submission" date="2023-07" db="EMBL/GenBank/DDBJ databases">
        <title>Genomic Encyclopedia of Type Strains, Phase IV (KMG-IV): sequencing the most valuable type-strain genomes for metagenomic binning, comparative biology and taxonomic classification.</title>
        <authorList>
            <person name="Goeker M."/>
        </authorList>
    </citation>
    <scope>NUCLEOTIDE SEQUENCE [LARGE SCALE GENOMIC DNA]</scope>
    <source>
        <strain evidence="1 2">DSM 23494</strain>
    </source>
</reference>
<accession>A0ABU0AT73</accession>
<protein>
    <submittedName>
        <fullName evidence="1">Secreted protein</fullName>
    </submittedName>
</protein>
<dbReference type="RefSeq" id="WP_307480747.1">
    <property type="nucleotide sequence ID" value="NZ_JAUSUB010000065.1"/>
</dbReference>